<feature type="compositionally biased region" description="Polar residues" evidence="1">
    <location>
        <begin position="238"/>
        <end position="251"/>
    </location>
</feature>
<dbReference type="Proteomes" id="UP001597393">
    <property type="component" value="Unassembled WGS sequence"/>
</dbReference>
<name>A0ABW5NNF6_9SPHI</name>
<dbReference type="EMBL" id="JBHUMA010000009">
    <property type="protein sequence ID" value="MFD2600193.1"/>
    <property type="molecule type" value="Genomic_DNA"/>
</dbReference>
<organism evidence="2 3">
    <name type="scientific">Sphingobacterium corticis</name>
    <dbReference type="NCBI Taxonomy" id="1812823"/>
    <lineage>
        <taxon>Bacteria</taxon>
        <taxon>Pseudomonadati</taxon>
        <taxon>Bacteroidota</taxon>
        <taxon>Sphingobacteriia</taxon>
        <taxon>Sphingobacteriales</taxon>
        <taxon>Sphingobacteriaceae</taxon>
        <taxon>Sphingobacterium</taxon>
    </lineage>
</organism>
<comment type="caution">
    <text evidence="2">The sequence shown here is derived from an EMBL/GenBank/DDBJ whole genome shotgun (WGS) entry which is preliminary data.</text>
</comment>
<sequence>MSSSQGWIKLHRSLLEWEWYKDLNTRSLFLHLLIRANHKDNRFQGNVVKRGQILTGINALSIETSLSVQQLRTSLKKLKSTNEITIESSSKNSVITVVNYDFYQTVDDDQQAEQQTNNKRSTSDQQTTNKRATTNKNEKNIKNEKKERREESIKFDSAENKFSSTPSNANLSLEDRKISFTEKLAAFTGVYSKDTLNEFYFYWTEKNENGKKMRFEMQKVFDIKRRLATWSKNEKQKFNGTSRNTSGGSRQQRIDEVANLRSLAKEIIRYGD</sequence>
<feature type="compositionally biased region" description="Polar residues" evidence="1">
    <location>
        <begin position="112"/>
        <end position="134"/>
    </location>
</feature>
<gene>
    <name evidence="2" type="ORF">ACFSQ3_14640</name>
</gene>
<evidence type="ECO:0000313" key="3">
    <source>
        <dbReference type="Proteomes" id="UP001597393"/>
    </source>
</evidence>
<evidence type="ECO:0000313" key="2">
    <source>
        <dbReference type="EMBL" id="MFD2600193.1"/>
    </source>
</evidence>
<proteinExistence type="predicted"/>
<evidence type="ECO:0000256" key="1">
    <source>
        <dbReference type="SAM" id="MobiDB-lite"/>
    </source>
</evidence>
<feature type="region of interest" description="Disordered" evidence="1">
    <location>
        <begin position="233"/>
        <end position="252"/>
    </location>
</feature>
<accession>A0ABW5NNF6</accession>
<dbReference type="RefSeq" id="WP_380870333.1">
    <property type="nucleotide sequence ID" value="NZ_JBHUMA010000009.1"/>
</dbReference>
<feature type="region of interest" description="Disordered" evidence="1">
    <location>
        <begin position="108"/>
        <end position="168"/>
    </location>
</feature>
<reference evidence="3" key="1">
    <citation type="journal article" date="2019" name="Int. J. Syst. Evol. Microbiol.">
        <title>The Global Catalogue of Microorganisms (GCM) 10K type strain sequencing project: providing services to taxonomists for standard genome sequencing and annotation.</title>
        <authorList>
            <consortium name="The Broad Institute Genomics Platform"/>
            <consortium name="The Broad Institute Genome Sequencing Center for Infectious Disease"/>
            <person name="Wu L."/>
            <person name="Ma J."/>
        </authorList>
    </citation>
    <scope>NUCLEOTIDE SEQUENCE [LARGE SCALE GENOMIC DNA]</scope>
    <source>
        <strain evidence="3">KCTC 42248</strain>
    </source>
</reference>
<keyword evidence="3" id="KW-1185">Reference proteome</keyword>
<protein>
    <submittedName>
        <fullName evidence="2">Uncharacterized protein</fullName>
    </submittedName>
</protein>
<feature type="compositionally biased region" description="Basic and acidic residues" evidence="1">
    <location>
        <begin position="136"/>
        <end position="159"/>
    </location>
</feature>